<evidence type="ECO:0000256" key="3">
    <source>
        <dbReference type="ARBA" id="ARBA00023237"/>
    </source>
</evidence>
<dbReference type="Pfam" id="PF00593">
    <property type="entry name" value="TonB_dep_Rec_b-barrel"/>
    <property type="match status" value="1"/>
</dbReference>
<evidence type="ECO:0000259" key="7">
    <source>
        <dbReference type="Pfam" id="PF07715"/>
    </source>
</evidence>
<gene>
    <name evidence="8" type="ORF">NYR02_13680</name>
</gene>
<comment type="similarity">
    <text evidence="4">Belongs to the TonB-dependent receptor family.</text>
</comment>
<proteinExistence type="inferred from homology"/>
<keyword evidence="8" id="KW-0675">Receptor</keyword>
<evidence type="ECO:0000256" key="4">
    <source>
        <dbReference type="RuleBase" id="RU003357"/>
    </source>
</evidence>
<keyword evidence="2 4" id="KW-0472">Membrane</keyword>
<dbReference type="PANTHER" id="PTHR40980">
    <property type="entry name" value="PLUG DOMAIN-CONTAINING PROTEIN"/>
    <property type="match status" value="1"/>
</dbReference>
<dbReference type="EMBL" id="JAOANI010000022">
    <property type="protein sequence ID" value="MCT7360066.1"/>
    <property type="molecule type" value="Genomic_DNA"/>
</dbReference>
<protein>
    <submittedName>
        <fullName evidence="8">TonB-dependent receptor</fullName>
    </submittedName>
</protein>
<accession>A0A9X2WGI5</accession>
<dbReference type="Gene3D" id="2.170.130.10">
    <property type="entry name" value="TonB-dependent receptor, plug domain"/>
    <property type="match status" value="1"/>
</dbReference>
<feature type="domain" description="TonB-dependent receptor plug" evidence="7">
    <location>
        <begin position="150"/>
        <end position="247"/>
    </location>
</feature>
<evidence type="ECO:0000313" key="8">
    <source>
        <dbReference type="EMBL" id="MCT7360066.1"/>
    </source>
</evidence>
<feature type="signal peptide" evidence="5">
    <location>
        <begin position="1"/>
        <end position="25"/>
    </location>
</feature>
<comment type="subcellular location">
    <subcellularLocation>
        <location evidence="1 4">Cell outer membrane</location>
    </subcellularLocation>
</comment>
<keyword evidence="4" id="KW-0798">TonB box</keyword>
<evidence type="ECO:0000313" key="9">
    <source>
        <dbReference type="Proteomes" id="UP001147830"/>
    </source>
</evidence>
<name>A0A9X2WGI5_9GAMM</name>
<dbReference type="NCBIfam" id="TIGR01782">
    <property type="entry name" value="TonB-Xanth-Caul"/>
    <property type="match status" value="1"/>
</dbReference>
<feature type="chain" id="PRO_5040844036" evidence="5">
    <location>
        <begin position="26"/>
        <end position="972"/>
    </location>
</feature>
<dbReference type="InterPro" id="IPR012910">
    <property type="entry name" value="Plug_dom"/>
</dbReference>
<reference evidence="8" key="1">
    <citation type="journal article" date="2022" name="Front. Microbiol.">
        <title>Genome-based taxonomic rearrangement of Oceanobacter-related bacteria including the description of Thalassolituus hydrocarbonoclasticus sp. nov. and Thalassolituus pacificus sp. nov. and emended description of the genus Thalassolituus.</title>
        <authorList>
            <person name="Dong C."/>
            <person name="Wei L."/>
            <person name="Wang J."/>
            <person name="Lai Q."/>
            <person name="Huang Z."/>
            <person name="Shao Z."/>
        </authorList>
    </citation>
    <scope>NUCLEOTIDE SEQUENCE</scope>
    <source>
        <strain evidence="8">59MF3M-4</strain>
    </source>
</reference>
<evidence type="ECO:0000256" key="5">
    <source>
        <dbReference type="SAM" id="SignalP"/>
    </source>
</evidence>
<dbReference type="PANTHER" id="PTHR40980:SF3">
    <property type="entry name" value="TONB-DEPENDENT RECEPTOR-LIKE BETA-BARREL DOMAIN-CONTAINING PROTEIN"/>
    <property type="match status" value="1"/>
</dbReference>
<dbReference type="InterPro" id="IPR036942">
    <property type="entry name" value="Beta-barrel_TonB_sf"/>
</dbReference>
<feature type="domain" description="TonB-dependent receptor-like beta-barrel" evidence="6">
    <location>
        <begin position="489"/>
        <end position="936"/>
    </location>
</feature>
<evidence type="ECO:0000256" key="2">
    <source>
        <dbReference type="ARBA" id="ARBA00023136"/>
    </source>
</evidence>
<reference evidence="8" key="2">
    <citation type="submission" date="2022-08" db="EMBL/GenBank/DDBJ databases">
        <authorList>
            <person name="Dong C."/>
        </authorList>
    </citation>
    <scope>NUCLEOTIDE SEQUENCE</scope>
    <source>
        <strain evidence="8">59MF3M-4</strain>
    </source>
</reference>
<comment type="caution">
    <text evidence="8">The sequence shown here is derived from an EMBL/GenBank/DDBJ whole genome shotgun (WGS) entry which is preliminary data.</text>
</comment>
<evidence type="ECO:0000259" key="6">
    <source>
        <dbReference type="Pfam" id="PF00593"/>
    </source>
</evidence>
<sequence length="972" mass="109077">MRRWRRVWPQLGVGLLLTGSAYTQAANRCFYDGVSQTTLSHIIQQVSDRYQLAVLTNYPQPDTTWLAQPLGDCSLSEFLNYATANSGWHYRQTAAGVVLFYGPQAQTEVADNKTAEEVIVTAAPFIRDASLASRYNSNTLSTRATLSRGQLAGNNDLTSSVAATSAVAFSQEAGMDRNLSIRGLGADFTRVLVNGMPMLATGTSIDARGSVNNSRSFDFDMLPPGLFTQVELDKSAAARTEEGAIAGSVDLRTPLPLADNNVGQQWFALQNEQNLSHDGKGFALSGGVQGARDNGTAGIIGWLLGLSYRTRATQERGFSTVRWQTADWGEQPALSVEQQTQLESGAVFYPRHNRYDILDREQISYGLNSALQWHNTGWGDFDLTAFMARSQQTMHEYHISSAGLKTQDLSHIRVNDFATRHAGMVYGNFSGVDIRSEHNYETDETRLGQLKFDWYLPLSERVRLHSALGYQRSVFDSPDHDKVTLMSYAQDFSFDLRQNDRFALNHYGFDITNPQEWQLYQINLREDQVTNQYRVASFELDIKHDDNFRHFAGTQLQGFLNDRAEGEYNNSDINGPVGEFYQRTPGDFSAGPGPSGLPHHWIVGSHAVIDALGTNTALVHDPLQQRRLNEYTWSSWWQTSYEFWQWPWPLRGDLGLRYSATRQLVRGRWSIDSDSSAVNNSSDYADWLPAFHLVMQARDDLLLRFGYRRDLARPSIEDLTSPLLLRSSARLVEGGNTQLQPSRAHSFDVSAEWYGDEQQFFSAGLFYKRIDSLVVAQVEELTLEQLPYYNPQWDQLALSDGLYTYRRPVNGPGTDISGLELNLQLPFYFLPAALQNFGVRVSYALNRGLVRYPLDDGVTTLPAPGLSRHVVNGELWFRNQSVSAGLTLKARSQYLTRVPGANDNDREGVNASLITGAYLRWNASHQLTFSLDARNLGNEPFDLFVDKTNRVYSYSTTGTEILAGISLNFSDH</sequence>
<keyword evidence="3" id="KW-0998">Cell outer membrane</keyword>
<organism evidence="8 9">
    <name type="scientific">Thalassolituus pacificus</name>
    <dbReference type="NCBI Taxonomy" id="2975440"/>
    <lineage>
        <taxon>Bacteria</taxon>
        <taxon>Pseudomonadati</taxon>
        <taxon>Pseudomonadota</taxon>
        <taxon>Gammaproteobacteria</taxon>
        <taxon>Oceanospirillales</taxon>
        <taxon>Oceanospirillaceae</taxon>
        <taxon>Thalassolituus</taxon>
    </lineage>
</organism>
<dbReference type="InterPro" id="IPR000531">
    <property type="entry name" value="Beta-barrel_TonB"/>
</dbReference>
<dbReference type="SUPFAM" id="SSF56935">
    <property type="entry name" value="Porins"/>
    <property type="match status" value="1"/>
</dbReference>
<dbReference type="AlphaFoldDB" id="A0A9X2WGI5"/>
<keyword evidence="9" id="KW-1185">Reference proteome</keyword>
<dbReference type="Proteomes" id="UP001147830">
    <property type="component" value="Unassembled WGS sequence"/>
</dbReference>
<dbReference type="InterPro" id="IPR037066">
    <property type="entry name" value="Plug_dom_sf"/>
</dbReference>
<dbReference type="Gene3D" id="2.40.170.20">
    <property type="entry name" value="TonB-dependent receptor, beta-barrel domain"/>
    <property type="match status" value="1"/>
</dbReference>
<dbReference type="Pfam" id="PF07715">
    <property type="entry name" value="Plug"/>
    <property type="match status" value="1"/>
</dbReference>
<dbReference type="GO" id="GO:0009279">
    <property type="term" value="C:cell outer membrane"/>
    <property type="evidence" value="ECO:0007669"/>
    <property type="project" value="UniProtKB-SubCell"/>
</dbReference>
<dbReference type="InterPro" id="IPR010104">
    <property type="entry name" value="TonB_rcpt_bac"/>
</dbReference>
<keyword evidence="5" id="KW-0732">Signal</keyword>
<dbReference type="RefSeq" id="WP_260976913.1">
    <property type="nucleotide sequence ID" value="NZ_JAOANI010000022.1"/>
</dbReference>
<evidence type="ECO:0000256" key="1">
    <source>
        <dbReference type="ARBA" id="ARBA00004442"/>
    </source>
</evidence>